<dbReference type="EMBL" id="MFYX01000126">
    <property type="protein sequence ID" value="OGK01378.1"/>
    <property type="molecule type" value="Genomic_DNA"/>
</dbReference>
<gene>
    <name evidence="1" type="ORF">A2519_14770</name>
</gene>
<dbReference type="Proteomes" id="UP000179243">
    <property type="component" value="Unassembled WGS sequence"/>
</dbReference>
<proteinExistence type="predicted"/>
<sequence>MLLPDNIHPEDSVYYNGSFVLKVIHAKPIQDILELYKETRNFKEMTFPVFLLCLDWLYLLNLVKLNPLGKIELCS</sequence>
<dbReference type="AlphaFoldDB" id="A0A1F7F465"/>
<name>A0A1F7F465_UNCRA</name>
<accession>A0A1F7F465</accession>
<evidence type="ECO:0000313" key="2">
    <source>
        <dbReference type="Proteomes" id="UP000179243"/>
    </source>
</evidence>
<organism evidence="1 2">
    <name type="scientific">Candidatus Raymondbacteria bacterium RIFOXYD12_FULL_49_13</name>
    <dbReference type="NCBI Taxonomy" id="1817890"/>
    <lineage>
        <taxon>Bacteria</taxon>
        <taxon>Raymondiibacteriota</taxon>
    </lineage>
</organism>
<reference evidence="1 2" key="1">
    <citation type="journal article" date="2016" name="Nat. Commun.">
        <title>Thousands of microbial genomes shed light on interconnected biogeochemical processes in an aquifer system.</title>
        <authorList>
            <person name="Anantharaman K."/>
            <person name="Brown C.T."/>
            <person name="Hug L.A."/>
            <person name="Sharon I."/>
            <person name="Castelle C.J."/>
            <person name="Probst A.J."/>
            <person name="Thomas B.C."/>
            <person name="Singh A."/>
            <person name="Wilkins M.J."/>
            <person name="Karaoz U."/>
            <person name="Brodie E.L."/>
            <person name="Williams K.H."/>
            <person name="Hubbard S.S."/>
            <person name="Banfield J.F."/>
        </authorList>
    </citation>
    <scope>NUCLEOTIDE SEQUENCE [LARGE SCALE GENOMIC DNA]</scope>
</reference>
<dbReference type="InterPro" id="IPR046897">
    <property type="entry name" value="ABC-3C_MC6"/>
</dbReference>
<protein>
    <submittedName>
        <fullName evidence="1">Uncharacterized protein</fullName>
    </submittedName>
</protein>
<evidence type="ECO:0000313" key="1">
    <source>
        <dbReference type="EMBL" id="OGK01378.1"/>
    </source>
</evidence>
<comment type="caution">
    <text evidence="1">The sequence shown here is derived from an EMBL/GenBank/DDBJ whole genome shotgun (WGS) entry which is preliminary data.</text>
</comment>
<dbReference type="Pfam" id="PF20293">
    <property type="entry name" value="MC6"/>
    <property type="match status" value="1"/>
</dbReference>